<name>A0A5P8WC26_9NOSO</name>
<feature type="domain" description="EF-hand" evidence="1">
    <location>
        <begin position="4"/>
        <end position="39"/>
    </location>
</feature>
<dbReference type="InterPro" id="IPR018247">
    <property type="entry name" value="EF_Hand_1_Ca_BS"/>
</dbReference>
<dbReference type="EMBL" id="CP045227">
    <property type="protein sequence ID" value="QFS50101.1"/>
    <property type="molecule type" value="Genomic_DNA"/>
</dbReference>
<dbReference type="Pfam" id="PF13405">
    <property type="entry name" value="EF-hand_6"/>
    <property type="match status" value="1"/>
</dbReference>
<dbReference type="PROSITE" id="PS00018">
    <property type="entry name" value="EF_HAND_1"/>
    <property type="match status" value="2"/>
</dbReference>
<dbReference type="RefSeq" id="WP_152591233.1">
    <property type="nucleotide sequence ID" value="NZ_CP045227.1"/>
</dbReference>
<dbReference type="AlphaFoldDB" id="A0A5P8WC26"/>
<protein>
    <submittedName>
        <fullName evidence="2">Calcium-binding protein</fullName>
    </submittedName>
</protein>
<sequence>MNDFLDRKLSKRFGTFDDDRNGFIEQSDFEMSVARLAEEFGHDEESPARHRLLDVCLGLWQHLLQVADTNTDERISEAEYKRAFALGLLETPEAFDQAYMPFLESIMDIVDQDRDGRLTVTDEIRWTGALMQLSEQDAREVFRRLDKDEDGFITTHDLLEAIRAYYFDDSLDSPGYWLLGPLDS</sequence>
<gene>
    <name evidence="2" type="ORF">GXM_07595</name>
</gene>
<dbReference type="InterPro" id="IPR002048">
    <property type="entry name" value="EF_hand_dom"/>
</dbReference>
<proteinExistence type="predicted"/>
<feature type="domain" description="EF-hand" evidence="1">
    <location>
        <begin position="133"/>
        <end position="168"/>
    </location>
</feature>
<dbReference type="InterPro" id="IPR011992">
    <property type="entry name" value="EF-hand-dom_pair"/>
</dbReference>
<keyword evidence="3" id="KW-1185">Reference proteome</keyword>
<evidence type="ECO:0000313" key="2">
    <source>
        <dbReference type="EMBL" id="QFS50101.1"/>
    </source>
</evidence>
<evidence type="ECO:0000259" key="1">
    <source>
        <dbReference type="PROSITE" id="PS50222"/>
    </source>
</evidence>
<dbReference type="GO" id="GO:0005509">
    <property type="term" value="F:calcium ion binding"/>
    <property type="evidence" value="ECO:0007669"/>
    <property type="project" value="InterPro"/>
</dbReference>
<dbReference type="Gene3D" id="1.10.238.10">
    <property type="entry name" value="EF-hand"/>
    <property type="match status" value="1"/>
</dbReference>
<evidence type="ECO:0000313" key="3">
    <source>
        <dbReference type="Proteomes" id="UP000326678"/>
    </source>
</evidence>
<organism evidence="2 3">
    <name type="scientific">Nostoc sphaeroides CCNUC1</name>
    <dbReference type="NCBI Taxonomy" id="2653204"/>
    <lineage>
        <taxon>Bacteria</taxon>
        <taxon>Bacillati</taxon>
        <taxon>Cyanobacteriota</taxon>
        <taxon>Cyanophyceae</taxon>
        <taxon>Nostocales</taxon>
        <taxon>Nostocaceae</taxon>
        <taxon>Nostoc</taxon>
    </lineage>
</organism>
<reference evidence="2 3" key="1">
    <citation type="submission" date="2019-10" db="EMBL/GenBank/DDBJ databases">
        <title>Genomic and transcriptomic insights into the perfect genentic adaptation of a filamentous nitrogen-fixing cyanobacterium to rice fields.</title>
        <authorList>
            <person name="Chen Z."/>
        </authorList>
    </citation>
    <scope>NUCLEOTIDE SEQUENCE [LARGE SCALE GENOMIC DNA]</scope>
    <source>
        <strain evidence="2">CCNUC1</strain>
    </source>
</reference>
<dbReference type="SUPFAM" id="SSF47473">
    <property type="entry name" value="EF-hand"/>
    <property type="match status" value="1"/>
</dbReference>
<dbReference type="PROSITE" id="PS50222">
    <property type="entry name" value="EF_HAND_2"/>
    <property type="match status" value="2"/>
</dbReference>
<dbReference type="KEGG" id="nsh:GXM_07595"/>
<dbReference type="Proteomes" id="UP000326678">
    <property type="component" value="Chromosome Gxm2"/>
</dbReference>
<dbReference type="SMART" id="SM00054">
    <property type="entry name" value="EFh"/>
    <property type="match status" value="4"/>
</dbReference>
<accession>A0A5P8WC26</accession>